<name>A0A7W8CX06_9FIRM</name>
<sequence length="181" mass="20678">MVLVYLGDGSRRIAPTIKQIGMTYRYIGAKALPRTMQEICAHPQMSRCHGQPFLYFTIDEKRHLQTAADAFVKAGIELPLMAVQNADNSTWTLKELLQAVRRMDEIRRIRNELMDIVSHVDRRRLAADPAYLHRMALVYAVLDSAPDLTTLKICLQEARRLTVLAQSRQDDIIDACENKNI</sequence>
<reference evidence="1 2" key="1">
    <citation type="submission" date="2020-08" db="EMBL/GenBank/DDBJ databases">
        <title>Genomic Encyclopedia of Type Strains, Phase IV (KMG-IV): sequencing the most valuable type-strain genomes for metagenomic binning, comparative biology and taxonomic classification.</title>
        <authorList>
            <person name="Goeker M."/>
        </authorList>
    </citation>
    <scope>NUCLEOTIDE SEQUENCE [LARGE SCALE GENOMIC DNA]</scope>
    <source>
        <strain evidence="1 2">DSM 25799</strain>
    </source>
</reference>
<dbReference type="Proteomes" id="UP000539953">
    <property type="component" value="Unassembled WGS sequence"/>
</dbReference>
<dbReference type="RefSeq" id="WP_183326371.1">
    <property type="nucleotide sequence ID" value="NZ_JACHHK010000001.1"/>
</dbReference>
<keyword evidence="2" id="KW-1185">Reference proteome</keyword>
<dbReference type="AlphaFoldDB" id="A0A7W8CX06"/>
<dbReference type="EMBL" id="JACHHK010000001">
    <property type="protein sequence ID" value="MBB5182013.1"/>
    <property type="molecule type" value="Genomic_DNA"/>
</dbReference>
<accession>A0A7W8CX06</accession>
<proteinExistence type="predicted"/>
<evidence type="ECO:0000313" key="1">
    <source>
        <dbReference type="EMBL" id="MBB5182013.1"/>
    </source>
</evidence>
<protein>
    <submittedName>
        <fullName evidence="1">Uncharacterized protein</fullName>
    </submittedName>
</protein>
<comment type="caution">
    <text evidence="1">The sequence shown here is derived from an EMBL/GenBank/DDBJ whole genome shotgun (WGS) entry which is preliminary data.</text>
</comment>
<organism evidence="1 2">
    <name type="scientific">Catenisphaera adipataccumulans</name>
    <dbReference type="NCBI Taxonomy" id="700500"/>
    <lineage>
        <taxon>Bacteria</taxon>
        <taxon>Bacillati</taxon>
        <taxon>Bacillota</taxon>
        <taxon>Erysipelotrichia</taxon>
        <taxon>Erysipelotrichales</taxon>
        <taxon>Erysipelotrichaceae</taxon>
        <taxon>Catenisphaera</taxon>
    </lineage>
</organism>
<gene>
    <name evidence="1" type="ORF">HNQ47_000016</name>
</gene>
<evidence type="ECO:0000313" key="2">
    <source>
        <dbReference type="Proteomes" id="UP000539953"/>
    </source>
</evidence>